<keyword evidence="11" id="KW-1185">Reference proteome</keyword>
<dbReference type="InterPro" id="IPR036849">
    <property type="entry name" value="Enolase-like_C_sf"/>
</dbReference>
<dbReference type="SUPFAM" id="SSF54826">
    <property type="entry name" value="Enolase N-terminal domain-like"/>
    <property type="match status" value="1"/>
</dbReference>
<evidence type="ECO:0000256" key="1">
    <source>
        <dbReference type="ARBA" id="ARBA00008031"/>
    </source>
</evidence>
<dbReference type="InterPro" id="IPR013342">
    <property type="entry name" value="Mandelate_racemase_C"/>
</dbReference>
<dbReference type="SFLD" id="SFLDF00009">
    <property type="entry name" value="o-succinylbenzoate_synthase"/>
    <property type="match status" value="1"/>
</dbReference>
<keyword evidence="2 7" id="KW-0479">Metal-binding</keyword>
<evidence type="ECO:0000313" key="11">
    <source>
        <dbReference type="Proteomes" id="UP000040453"/>
    </source>
</evidence>
<evidence type="ECO:0000256" key="8">
    <source>
        <dbReference type="RuleBase" id="RU366006"/>
    </source>
</evidence>
<dbReference type="CDD" id="cd03319">
    <property type="entry name" value="L-Ala-DL-Glu_epimerase"/>
    <property type="match status" value="1"/>
</dbReference>
<dbReference type="SFLD" id="SFLDS00001">
    <property type="entry name" value="Enolase"/>
    <property type="match status" value="1"/>
</dbReference>
<organism evidence="10 11">
    <name type="scientific">Oceanobacillus oncorhynchi</name>
    <dbReference type="NCBI Taxonomy" id="545501"/>
    <lineage>
        <taxon>Bacteria</taxon>
        <taxon>Bacillati</taxon>
        <taxon>Bacillota</taxon>
        <taxon>Bacilli</taxon>
        <taxon>Bacillales</taxon>
        <taxon>Bacillaceae</taxon>
        <taxon>Oceanobacillus</taxon>
    </lineage>
</organism>
<dbReference type="GO" id="GO:0000287">
    <property type="term" value="F:magnesium ion binding"/>
    <property type="evidence" value="ECO:0007669"/>
    <property type="project" value="UniProtKB-ARBA"/>
</dbReference>
<feature type="binding site" evidence="6">
    <location>
        <position position="321"/>
    </location>
    <ligand>
        <name>substrate</name>
    </ligand>
</feature>
<evidence type="ECO:0000256" key="3">
    <source>
        <dbReference type="ARBA" id="ARBA00022842"/>
    </source>
</evidence>
<dbReference type="InterPro" id="IPR029065">
    <property type="entry name" value="Enolase_C-like"/>
</dbReference>
<feature type="binding site" evidence="6">
    <location>
        <position position="159"/>
    </location>
    <ligand>
        <name>substrate</name>
    </ligand>
</feature>
<comment type="similarity">
    <text evidence="1 8">Belongs to the mandelate racemase/muconate lactonizing enzyme family.</text>
</comment>
<dbReference type="SFLD" id="SFLDG00180">
    <property type="entry name" value="muconate_cycloisomerase"/>
    <property type="match status" value="1"/>
</dbReference>
<feature type="active site" description="Proton acceptor; specific for (R)-substrate epimerization" evidence="5">
    <location>
        <position position="161"/>
    </location>
</feature>
<dbReference type="EC" id="5.1.1.-" evidence="8"/>
<keyword evidence="3 7" id="KW-0460">Magnesium</keyword>
<reference evidence="10 11" key="1">
    <citation type="submission" date="2014-11" db="EMBL/GenBank/DDBJ databases">
        <authorList>
            <person name="Urmite Genomes Urmite Genomes"/>
        </authorList>
    </citation>
    <scope>NUCLEOTIDE SEQUENCE [LARGE SCALE GENOMIC DNA]</scope>
    <source>
        <strain evidence="10 11">Oc5</strain>
    </source>
</reference>
<dbReference type="SMART" id="SM00922">
    <property type="entry name" value="MR_MLE"/>
    <property type="match status" value="1"/>
</dbReference>
<protein>
    <recommendedName>
        <fullName evidence="8">Dipeptide epimerase</fullName>
        <ecNumber evidence="8">5.1.1.-</ecNumber>
    </recommendedName>
</protein>
<dbReference type="GO" id="GO:0006518">
    <property type="term" value="P:peptide metabolic process"/>
    <property type="evidence" value="ECO:0007669"/>
    <property type="project" value="UniProtKB-ARBA"/>
</dbReference>
<dbReference type="InterPro" id="IPR029017">
    <property type="entry name" value="Enolase-like_N"/>
</dbReference>
<dbReference type="SUPFAM" id="SSF51604">
    <property type="entry name" value="Enolase C-terminal domain-like"/>
    <property type="match status" value="1"/>
</dbReference>
<dbReference type="PANTHER" id="PTHR48073">
    <property type="entry name" value="O-SUCCINYLBENZOATE SYNTHASE-RELATED"/>
    <property type="match status" value="1"/>
</dbReference>
<evidence type="ECO:0000256" key="4">
    <source>
        <dbReference type="ARBA" id="ARBA00023235"/>
    </source>
</evidence>
<evidence type="ECO:0000313" key="10">
    <source>
        <dbReference type="EMBL" id="CEI80690.1"/>
    </source>
</evidence>
<feature type="binding site" evidence="6">
    <location>
        <position position="296"/>
    </location>
    <ligand>
        <name>substrate</name>
    </ligand>
</feature>
<dbReference type="Pfam" id="PF13378">
    <property type="entry name" value="MR_MLE_C"/>
    <property type="match status" value="1"/>
</dbReference>
<dbReference type="EMBL" id="CDGG01000001">
    <property type="protein sequence ID" value="CEI80690.1"/>
    <property type="molecule type" value="Genomic_DNA"/>
</dbReference>
<evidence type="ECO:0000259" key="9">
    <source>
        <dbReference type="SMART" id="SM00922"/>
    </source>
</evidence>
<evidence type="ECO:0000256" key="6">
    <source>
        <dbReference type="PIRSR" id="PIRSR634603-2"/>
    </source>
</evidence>
<feature type="binding site" evidence="6">
    <location>
        <position position="24"/>
    </location>
    <ligand>
        <name>substrate</name>
    </ligand>
</feature>
<dbReference type="InterPro" id="IPR034603">
    <property type="entry name" value="Dipeptide_epimerase"/>
</dbReference>
<dbReference type="Gene3D" id="3.30.390.10">
    <property type="entry name" value="Enolase-like, N-terminal domain"/>
    <property type="match status" value="1"/>
</dbReference>
<comment type="cofactor">
    <cofactor evidence="7 8">
        <name>Mg(2+)</name>
        <dbReference type="ChEBI" id="CHEBI:18420"/>
    </cofactor>
    <text evidence="7 8">Binds 1 Mg(2+) ion per subunit.</text>
</comment>
<dbReference type="Proteomes" id="UP000040453">
    <property type="component" value="Unassembled WGS sequence"/>
</dbReference>
<feature type="binding site" evidence="7">
    <location>
        <position position="242"/>
    </location>
    <ligand>
        <name>Mg(2+)</name>
        <dbReference type="ChEBI" id="CHEBI:18420"/>
    </ligand>
</feature>
<keyword evidence="4 8" id="KW-0413">Isomerase</keyword>
<dbReference type="RefSeq" id="WP_042529348.1">
    <property type="nucleotide sequence ID" value="NZ_CAXOIH010000008.1"/>
</dbReference>
<feature type="binding site" evidence="7">
    <location>
        <position position="189"/>
    </location>
    <ligand>
        <name>Mg(2+)</name>
        <dbReference type="ChEBI" id="CHEBI:18420"/>
    </ligand>
</feature>
<dbReference type="AlphaFoldDB" id="A0A0A1M5X4"/>
<dbReference type="PANTHER" id="PTHR48073:SF2">
    <property type="entry name" value="O-SUCCINYLBENZOATE SYNTHASE"/>
    <property type="match status" value="1"/>
</dbReference>
<evidence type="ECO:0000256" key="2">
    <source>
        <dbReference type="ARBA" id="ARBA00022723"/>
    </source>
</evidence>
<dbReference type="OrthoDB" id="9775391at2"/>
<dbReference type="InterPro" id="IPR013341">
    <property type="entry name" value="Mandelate_racemase_N_dom"/>
</dbReference>
<dbReference type="GO" id="GO:0016855">
    <property type="term" value="F:racemase and epimerase activity, acting on amino acids and derivatives"/>
    <property type="evidence" value="ECO:0007669"/>
    <property type="project" value="UniProtKB-UniRule"/>
</dbReference>
<feature type="domain" description="Mandelate racemase/muconate lactonizing enzyme C-terminal" evidence="9">
    <location>
        <begin position="140"/>
        <end position="238"/>
    </location>
</feature>
<feature type="binding site" evidence="6">
    <location>
        <position position="134"/>
    </location>
    <ligand>
        <name>substrate</name>
    </ligand>
</feature>
<gene>
    <name evidence="10" type="ORF">BN997_00498</name>
</gene>
<dbReference type="Pfam" id="PF02746">
    <property type="entry name" value="MR_MLE_N"/>
    <property type="match status" value="1"/>
</dbReference>
<dbReference type="STRING" id="545501.BN997_00498"/>
<feature type="binding site" evidence="7">
    <location>
        <position position="217"/>
    </location>
    <ligand>
        <name>Mg(2+)</name>
        <dbReference type="ChEBI" id="CHEBI:18420"/>
    </ligand>
</feature>
<feature type="active site" description="Proton acceptor; specific for (S)-substrate epimerization" evidence="5">
    <location>
        <position position="266"/>
    </location>
</feature>
<name>A0A0A1M5X4_9BACI</name>
<evidence type="ECO:0000256" key="5">
    <source>
        <dbReference type="PIRSR" id="PIRSR634603-1"/>
    </source>
</evidence>
<accession>A0A0A1M5X4</accession>
<feature type="binding site" evidence="6">
    <location>
        <position position="319"/>
    </location>
    <ligand>
        <name>substrate</name>
    </ligand>
</feature>
<dbReference type="Gene3D" id="3.20.20.120">
    <property type="entry name" value="Enolase-like C-terminal domain"/>
    <property type="match status" value="1"/>
</dbReference>
<proteinExistence type="inferred from homology"/>
<evidence type="ECO:0000256" key="7">
    <source>
        <dbReference type="PIRSR" id="PIRSR634603-3"/>
    </source>
</evidence>
<sequence>MFIEDIRTSRRKIPLHTPFKTALRTATYIESITVTIYLENGLAGRGEAAPTWVITGDSSESIQAALEGPIKQAILQQDIRHFQSLLVAIQNSCIGNTSAKAAADIALHDVYSRWMGVPLYQLLGDYQSLKTSMTIGVDDPKKMAKDADKWVEKGYTSLKIKVGAKPELDMDRILAIREVIPSEILLRLDANQGWTPKQAVQLIQEMERINAGIEFIEQPVKANDLEGLKFVTDNVKTPIMADESIFSPQDAFKIIQGHYADLINIKLMKSGGIYNALIIADLAMVNQVPCMIGSMMESSYSVGAAAHFAAAHPNVIYYDLDAPLWLTEKPEVIEYQGEKVSLSTGEGISGVDK</sequence>
<feature type="binding site" evidence="6">
    <location>
        <position position="294"/>
    </location>
    <ligand>
        <name>substrate</name>
    </ligand>
</feature>
<dbReference type="FunFam" id="3.30.390.10:FF:000009">
    <property type="entry name" value="Hydrophobic dipeptide epimerase"/>
    <property type="match status" value="1"/>
</dbReference>